<feature type="transmembrane region" description="Helical" evidence="6">
    <location>
        <begin position="51"/>
        <end position="69"/>
    </location>
</feature>
<name>D7CL23_SYNLT</name>
<evidence type="ECO:0000256" key="6">
    <source>
        <dbReference type="SAM" id="Phobius"/>
    </source>
</evidence>
<feature type="transmembrane region" description="Helical" evidence="6">
    <location>
        <begin position="188"/>
        <end position="209"/>
    </location>
</feature>
<evidence type="ECO:0000256" key="5">
    <source>
        <dbReference type="ARBA" id="ARBA00023136"/>
    </source>
</evidence>
<evidence type="ECO:0000313" key="7">
    <source>
        <dbReference type="EMBL" id="ADI01408.1"/>
    </source>
</evidence>
<evidence type="ECO:0000256" key="2">
    <source>
        <dbReference type="ARBA" id="ARBA00022475"/>
    </source>
</evidence>
<feature type="transmembrane region" description="Helical" evidence="6">
    <location>
        <begin position="115"/>
        <end position="133"/>
    </location>
</feature>
<dbReference type="EMBL" id="CP002048">
    <property type="protein sequence ID" value="ADI01408.1"/>
    <property type="molecule type" value="Genomic_DNA"/>
</dbReference>
<dbReference type="AlphaFoldDB" id="D7CL23"/>
<feature type="transmembrane region" description="Helical" evidence="6">
    <location>
        <begin position="153"/>
        <end position="176"/>
    </location>
</feature>
<protein>
    <submittedName>
        <fullName evidence="7">Lysine exporter protein (LYSE/YGGA)</fullName>
    </submittedName>
</protein>
<dbReference type="RefSeq" id="WP_013174810.1">
    <property type="nucleotide sequence ID" value="NC_014220.1"/>
</dbReference>
<feature type="transmembrane region" description="Helical" evidence="6">
    <location>
        <begin position="75"/>
        <end position="94"/>
    </location>
</feature>
<dbReference type="eggNOG" id="COG1280">
    <property type="taxonomic scope" value="Bacteria"/>
</dbReference>
<dbReference type="PANTHER" id="PTHR38825">
    <property type="entry name" value="LYSINE EXPORTER PROTEIN (LYSE/YGGA)"/>
    <property type="match status" value="1"/>
</dbReference>
<sequence length="216" mass="22880">MKAIGLIGIVTTAFVVGLSGAMTPGPLTLVTMVRATRNGVKAGMKVCLGHGLVEALLVLALGLGAGAVLARSSLAGAVAAIGAVVLGVMGFFLIRDARTASLDEMTALMAEERNELGPVVAGIGATVGNPYWIMWWATVGVSYIVLASRFGSLGLALFFGGHYLADIITLGIVSAVMAQGRRWLSGEWYRRLLLIFGVFLWGMAAYFLYSAWQFWY</sequence>
<dbReference type="Pfam" id="PF01810">
    <property type="entry name" value="LysE"/>
    <property type="match status" value="1"/>
</dbReference>
<dbReference type="OrthoDB" id="9784202at2"/>
<dbReference type="KEGG" id="slp:Slip_0624"/>
<keyword evidence="5 6" id="KW-0472">Membrane</keyword>
<dbReference type="PANTHER" id="PTHR38825:SF1">
    <property type="entry name" value="TRANSPORTER, LYSE FAMILY"/>
    <property type="match status" value="1"/>
</dbReference>
<reference evidence="7 8" key="2">
    <citation type="journal article" date="2010" name="Stand. Genomic Sci.">
        <title>Complete genome sequence of Syntrophothermus lipocalidus type strain (TGB-C1).</title>
        <authorList>
            <person name="Djao O.D."/>
            <person name="Zhang X."/>
            <person name="Lucas S."/>
            <person name="Lapidus A."/>
            <person name="Del Rio T.G."/>
            <person name="Nolan M."/>
            <person name="Tice H."/>
            <person name="Cheng J.F."/>
            <person name="Han C."/>
            <person name="Tapia R."/>
            <person name="Goodwin L."/>
            <person name="Pitluck S."/>
            <person name="Liolios K."/>
            <person name="Ivanova N."/>
            <person name="Mavromatis K."/>
            <person name="Mikhailova N."/>
            <person name="Ovchinnikova G."/>
            <person name="Pati A."/>
            <person name="Brambilla E."/>
            <person name="Chen A."/>
            <person name="Palaniappan K."/>
            <person name="Land M."/>
            <person name="Hauser L."/>
            <person name="Chang Y.J."/>
            <person name="Jeffries C.D."/>
            <person name="Rohde M."/>
            <person name="Sikorski J."/>
            <person name="Spring S."/>
            <person name="Goker M."/>
            <person name="Detter J.C."/>
            <person name="Woyke T."/>
            <person name="Bristow J."/>
            <person name="Eisen J.A."/>
            <person name="Markowitz V."/>
            <person name="Hugenholtz P."/>
            <person name="Kyrpides N.C."/>
            <person name="Klenk H.P."/>
        </authorList>
    </citation>
    <scope>NUCLEOTIDE SEQUENCE [LARGE SCALE GENOMIC DNA]</scope>
    <source>
        <strain evidence="8">DSM 12680 / TGB-C1</strain>
    </source>
</reference>
<keyword evidence="3 6" id="KW-0812">Transmembrane</keyword>
<evidence type="ECO:0000256" key="4">
    <source>
        <dbReference type="ARBA" id="ARBA00022989"/>
    </source>
</evidence>
<feature type="transmembrane region" description="Helical" evidence="6">
    <location>
        <begin position="6"/>
        <end position="30"/>
    </location>
</feature>
<keyword evidence="4 6" id="KW-1133">Transmembrane helix</keyword>
<dbReference type="HOGENOM" id="CLU_104651_0_0_9"/>
<gene>
    <name evidence="7" type="ordered locus">Slip_0624</name>
</gene>
<keyword evidence="8" id="KW-1185">Reference proteome</keyword>
<proteinExistence type="predicted"/>
<evidence type="ECO:0000313" key="8">
    <source>
        <dbReference type="Proteomes" id="UP000000378"/>
    </source>
</evidence>
<organism evidence="7 8">
    <name type="scientific">Syntrophothermus lipocalidus (strain DSM 12680 / TGB-C1)</name>
    <dbReference type="NCBI Taxonomy" id="643648"/>
    <lineage>
        <taxon>Bacteria</taxon>
        <taxon>Bacillati</taxon>
        <taxon>Bacillota</taxon>
        <taxon>Clostridia</taxon>
        <taxon>Eubacteriales</taxon>
        <taxon>Syntrophomonadaceae</taxon>
        <taxon>Syntrophothermus</taxon>
    </lineage>
</organism>
<evidence type="ECO:0000256" key="3">
    <source>
        <dbReference type="ARBA" id="ARBA00022692"/>
    </source>
</evidence>
<comment type="subcellular location">
    <subcellularLocation>
        <location evidence="1">Cell membrane</location>
        <topology evidence="1">Multi-pass membrane protein</topology>
    </subcellularLocation>
</comment>
<keyword evidence="2" id="KW-1003">Cell membrane</keyword>
<dbReference type="GO" id="GO:0006865">
    <property type="term" value="P:amino acid transport"/>
    <property type="evidence" value="ECO:0007669"/>
    <property type="project" value="InterPro"/>
</dbReference>
<dbReference type="GO" id="GO:0005886">
    <property type="term" value="C:plasma membrane"/>
    <property type="evidence" value="ECO:0007669"/>
    <property type="project" value="UniProtKB-SubCell"/>
</dbReference>
<reference evidence="8" key="1">
    <citation type="journal article" date="2010" name="Stand. Genomic Sci.">
        <title>Complete genome sequence of Syntrophothermus lipocalidus type strain (TGB-C1T).</title>
        <authorList>
            <consortium name="US DOE Joint Genome Institute (JGI-PGF)"/>
            <person name="Djao O."/>
            <person name="Zhang X."/>
            <person name="Lucas S."/>
            <person name="Lapidus A."/>
            <person name="Glavina Del Rio T."/>
            <person name="Nolan M."/>
            <person name="Tice H."/>
            <person name="Cheng J."/>
            <person name="Han C."/>
            <person name="Tapia R."/>
            <person name="Goodwin L."/>
            <person name="Pitluck S."/>
            <person name="Liolios K."/>
            <person name="Ivanova N."/>
            <person name="Mavromatis K."/>
            <person name="Mikhailova N."/>
            <person name="Ovchinnikova G."/>
            <person name="Pati A."/>
            <person name="Brambilla E."/>
            <person name="Chen A."/>
            <person name="Palaniappan K."/>
            <person name="Land M."/>
            <person name="Hauser L."/>
            <person name="Chang Y."/>
            <person name="Jeffries C."/>
            <person name="Rohde M."/>
            <person name="Sikorski J."/>
            <person name="Spring S."/>
            <person name="Goker M."/>
            <person name="Detter J."/>
            <person name="Woyke T."/>
            <person name="Bristow J."/>
            <person name="Eisen J."/>
            <person name="Markowitz V."/>
            <person name="Hugenholtz P."/>
            <person name="Kyrpides N."/>
            <person name="Klenk H."/>
        </authorList>
    </citation>
    <scope>NUCLEOTIDE SEQUENCE [LARGE SCALE GENOMIC DNA]</scope>
    <source>
        <strain evidence="8">DSM 12680 / TGB-C1</strain>
    </source>
</reference>
<dbReference type="STRING" id="643648.Slip_0624"/>
<evidence type="ECO:0000256" key="1">
    <source>
        <dbReference type="ARBA" id="ARBA00004651"/>
    </source>
</evidence>
<accession>D7CL23</accession>
<dbReference type="Proteomes" id="UP000000378">
    <property type="component" value="Chromosome"/>
</dbReference>
<dbReference type="InterPro" id="IPR001123">
    <property type="entry name" value="LeuE-type"/>
</dbReference>